<reference evidence="2 3" key="1">
    <citation type="submission" date="2016-10" db="EMBL/GenBank/DDBJ databases">
        <authorList>
            <person name="de Groot N.N."/>
        </authorList>
    </citation>
    <scope>NUCLEOTIDE SEQUENCE [LARGE SCALE GENOMIC DNA]</scope>
    <source>
        <strain evidence="2 3">DSM 22489</strain>
    </source>
</reference>
<organism evidence="2 3">
    <name type="scientific">Bryocella elongata</name>
    <dbReference type="NCBI Taxonomy" id="863522"/>
    <lineage>
        <taxon>Bacteria</taxon>
        <taxon>Pseudomonadati</taxon>
        <taxon>Acidobacteriota</taxon>
        <taxon>Terriglobia</taxon>
        <taxon>Terriglobales</taxon>
        <taxon>Acidobacteriaceae</taxon>
        <taxon>Bryocella</taxon>
    </lineage>
</organism>
<feature type="chain" id="PRO_5009294600" description="Outer membrane protein insertion porin family" evidence="1">
    <location>
        <begin position="25"/>
        <end position="434"/>
    </location>
</feature>
<dbReference type="RefSeq" id="WP_103935133.1">
    <property type="nucleotide sequence ID" value="NZ_FNVA01000009.1"/>
</dbReference>
<keyword evidence="3" id="KW-1185">Reference proteome</keyword>
<accession>A0A1H6C899</accession>
<dbReference type="Gene3D" id="3.10.20.310">
    <property type="entry name" value="membrane protein fhac"/>
    <property type="match status" value="2"/>
</dbReference>
<dbReference type="OrthoDB" id="102773at2"/>
<evidence type="ECO:0008006" key="4">
    <source>
        <dbReference type="Google" id="ProtNLM"/>
    </source>
</evidence>
<gene>
    <name evidence="2" type="ORF">SAMN05421819_4285</name>
</gene>
<dbReference type="AlphaFoldDB" id="A0A1H6C899"/>
<sequence>MQSNKVRGLFLALGVSLCGAVASAQQNNIAQVVYSNPGPYSQQQLAAISGVKPGDPATAATLQAGAQKLSDTGFFDDIGAEIRGNTLHIVAVFKLAPTPKSQMLPVAFPNLVWLSPAEIDAAIHARVPLYFGYLQENTVPVDQVKAALEDALAAKGIAAKLEEQSIEPTLQHPFRSMAFTVVTPLPVVANVKLGGVKPEFAPLVQTSVNTAAGKPYMMGLAGLRTDDIILAPLLDAGYIDAALSGVAVETTPLDQHREPVILHATLDAGEIYHVSGLEFAGAPLLTTEAFNASAKLHAGDVASNKALIETLTPLDLAYRKLGYMDVIVKSNPSRDTAAHTVAYAVTVTPGEQYRLSKITAMGLDPAAQADFDKNFLLKAGDLYDPTYVAGFIKNNTALKTLAPYYGGYKAIANPDKHTVELELKFYTGPTVNVH</sequence>
<evidence type="ECO:0000313" key="3">
    <source>
        <dbReference type="Proteomes" id="UP000236728"/>
    </source>
</evidence>
<protein>
    <recommendedName>
        <fullName evidence="4">Outer membrane protein insertion porin family</fullName>
    </recommendedName>
</protein>
<feature type="signal peptide" evidence="1">
    <location>
        <begin position="1"/>
        <end position="24"/>
    </location>
</feature>
<keyword evidence="1" id="KW-0732">Signal</keyword>
<evidence type="ECO:0000313" key="2">
    <source>
        <dbReference type="EMBL" id="SEG68855.1"/>
    </source>
</evidence>
<proteinExistence type="predicted"/>
<name>A0A1H6C899_9BACT</name>
<evidence type="ECO:0000256" key="1">
    <source>
        <dbReference type="SAM" id="SignalP"/>
    </source>
</evidence>
<dbReference type="EMBL" id="FNVA01000009">
    <property type="protein sequence ID" value="SEG68855.1"/>
    <property type="molecule type" value="Genomic_DNA"/>
</dbReference>
<dbReference type="Proteomes" id="UP000236728">
    <property type="component" value="Unassembled WGS sequence"/>
</dbReference>